<dbReference type="EMBL" id="BK015225">
    <property type="protein sequence ID" value="DAD96873.1"/>
    <property type="molecule type" value="Genomic_DNA"/>
</dbReference>
<accession>A0A8S5NQA6</accession>
<organism evidence="1">
    <name type="scientific">Siphoviridae sp. ct5op20</name>
    <dbReference type="NCBI Taxonomy" id="2826295"/>
    <lineage>
        <taxon>Viruses</taxon>
        <taxon>Duplodnaviria</taxon>
        <taxon>Heunggongvirae</taxon>
        <taxon>Uroviricota</taxon>
        <taxon>Caudoviricetes</taxon>
    </lineage>
</organism>
<sequence length="74" mass="8812">MAEQKRRGRPKKQIEEPIVKNEEKKMVTMTESSDVEQQKYRDIQISEQMVQQRWASVFKEYADTGYSNIVSAWN</sequence>
<evidence type="ECO:0000313" key="1">
    <source>
        <dbReference type="EMBL" id="DAD96873.1"/>
    </source>
</evidence>
<reference evidence="1" key="1">
    <citation type="journal article" date="2021" name="Proc. Natl. Acad. Sci. U.S.A.">
        <title>A Catalog of Tens of Thousands of Viruses from Human Metagenomes Reveals Hidden Associations with Chronic Diseases.</title>
        <authorList>
            <person name="Tisza M.J."/>
            <person name="Buck C.B."/>
        </authorList>
    </citation>
    <scope>NUCLEOTIDE SEQUENCE</scope>
    <source>
        <strain evidence="1">Ct5op20</strain>
    </source>
</reference>
<proteinExistence type="predicted"/>
<name>A0A8S5NQA6_9CAUD</name>
<protein>
    <submittedName>
        <fullName evidence="1">Uncharacterized protein</fullName>
    </submittedName>
</protein>